<feature type="compositionally biased region" description="Basic and acidic residues" evidence="1">
    <location>
        <begin position="829"/>
        <end position="856"/>
    </location>
</feature>
<name>A2EXF7_TRIV3</name>
<dbReference type="EMBL" id="DS113529">
    <property type="protein sequence ID" value="EAY02647.1"/>
    <property type="molecule type" value="Genomic_DNA"/>
</dbReference>
<feature type="compositionally biased region" description="Basic and acidic residues" evidence="1">
    <location>
        <begin position="639"/>
        <end position="666"/>
    </location>
</feature>
<feature type="compositionally biased region" description="Basic and acidic residues" evidence="1">
    <location>
        <begin position="751"/>
        <end position="785"/>
    </location>
</feature>
<sequence>MFNNSNGQFPRSIPGTTNVDPREIFGHPPEQVVFHQNPNNSAAWFQFRPSPMSVMQDFTTDQMNLKTNSQKNEEIPKFDFESILKSQINQINPTSTTQNIQSSNDFDAFLGLENTKPDNSPFLTEKPAQNEEYHDPDFDVFKKPKDLLSFQENISSSKQTETKQNSNDIFGLLDQVQSQKAVQSNPSLDILSNSNSDPDFDVFNKKSASNQPLLFIDSATSQPKNEMNLIDFSIPKIPQKQQNKQRHNSNDLISFDMTKRKETNNLIQFNKNLEKENLKKQKEEIEKQRKLDEIKKRKEEQEKQKRIEEMKRMEEKQKEEQRRLEEQKRIEEEKQKRIEEEKQKKLEEEEQRRLEEQKRIEEEKRREELEKLKEIEEEQKRLKEMKRIEEEKRLREEQEKQKMLEEQKKLEEERIAEMKRIEEEKRQKEELENKRKLEEQKQREELQKQKEKEEEQKKIEEEKKLKEEKQRKLEEERIEGEKHKEELKRQRKINEEEEENQKKLEEKVLFENTKSETNNIKTFFSSDEDNTNQEEVKWEFGDDKEFEGMEVVDLLSKDNDSEEENEINNAVSRDVDLNLIEEQSENKENSSNQTKSEAKFSDFGESLIKKEENQTISFQFDENKNDNLGGFFSFDDEKKEETKLDEPIINKEENNSLFENSEKETDNLGGCFSFDENETETKISEMKESSIKTEEIKPSFQSLEENIKTSDKDGFNPSFPTEDQLNNEISKQETDNLGGSFDFDETETKISEMKESSIKNEEFEFPSDLHYEEKSKEENKSKTETKISNLQESLIQKEEFNPSFPAEDQFGDKSTSETDNLGGFFDFGENEKDKFENNETETKVSEMKESLIKSEENTNSLPSEIHFEDNSKEENHSETETKINDLQESLIEKEEFNPSFPEEFQFNISKPETENLGGFFDFDENEKDKIENNETETKISEMKESSIKNEEFDFPSDLHFEEKSKEENKSKTETKISGLQESLIQKEEFNPSFPEEFQFNISKPETENLGGFFDFDENEKEETQNTTEEKTKSETKISDLQESSINKEEIEISFPTEDQFHSENQEETKDETENQLQNENNENQLEEKEENEFGISFPTEEFNVSFPTENASELKTDNLSNFFSSDDEKEKESVNVSFPTENLMDEENHEKSEITPEISFQTEEKENEVENSENFDISEFKIHFFDPEKEAKSFNDNLILKNNFATTKFKVLQDQYEQKQKANENNLTIEQINNMIVNENSQSTSVVFVNESQTHDEVTNLNETEEIGNLEIDEIIEPKNLQIDNEEINSIKEITAKEEQNKEEINITKPENEESKLAQEESHKEPEETPMNEAEEENQEKWIDNNPNESVEFTEEFENFVEKIENEEKETNESSHSVETHNSRSIDDIEADTNLFIFPEFIPLDESIEIEEEEKEENDDNSNFVSSYINKIKKMKEKAQLKPIKETISYKIFDQYFRENFK</sequence>
<feature type="region of interest" description="Disordered" evidence="1">
    <location>
        <begin position="556"/>
        <end position="600"/>
    </location>
</feature>
<feature type="region of interest" description="Disordered" evidence="1">
    <location>
        <begin position="751"/>
        <end position="881"/>
    </location>
</feature>
<dbReference type="InParanoid" id="A2EXF7"/>
<reference evidence="2" key="2">
    <citation type="journal article" date="2007" name="Science">
        <title>Draft genome sequence of the sexually transmitted pathogen Trichomonas vaginalis.</title>
        <authorList>
            <person name="Carlton J.M."/>
            <person name="Hirt R.P."/>
            <person name="Silva J.C."/>
            <person name="Delcher A.L."/>
            <person name="Schatz M."/>
            <person name="Zhao Q."/>
            <person name="Wortman J.R."/>
            <person name="Bidwell S.L."/>
            <person name="Alsmark U.C.M."/>
            <person name="Besteiro S."/>
            <person name="Sicheritz-Ponten T."/>
            <person name="Noel C.J."/>
            <person name="Dacks J.B."/>
            <person name="Foster P.G."/>
            <person name="Simillion C."/>
            <person name="Van de Peer Y."/>
            <person name="Miranda-Saavedra D."/>
            <person name="Barton G.J."/>
            <person name="Westrop G.D."/>
            <person name="Mueller S."/>
            <person name="Dessi D."/>
            <person name="Fiori P.L."/>
            <person name="Ren Q."/>
            <person name="Paulsen I."/>
            <person name="Zhang H."/>
            <person name="Bastida-Corcuera F.D."/>
            <person name="Simoes-Barbosa A."/>
            <person name="Brown M.T."/>
            <person name="Hayes R.D."/>
            <person name="Mukherjee M."/>
            <person name="Okumura C.Y."/>
            <person name="Schneider R."/>
            <person name="Smith A.J."/>
            <person name="Vanacova S."/>
            <person name="Villalvazo M."/>
            <person name="Haas B.J."/>
            <person name="Pertea M."/>
            <person name="Feldblyum T.V."/>
            <person name="Utterback T.R."/>
            <person name="Shu C.L."/>
            <person name="Osoegawa K."/>
            <person name="de Jong P.J."/>
            <person name="Hrdy I."/>
            <person name="Horvathova L."/>
            <person name="Zubacova Z."/>
            <person name="Dolezal P."/>
            <person name="Malik S.B."/>
            <person name="Logsdon J.M. Jr."/>
            <person name="Henze K."/>
            <person name="Gupta A."/>
            <person name="Wang C.C."/>
            <person name="Dunne R.L."/>
            <person name="Upcroft J.A."/>
            <person name="Upcroft P."/>
            <person name="White O."/>
            <person name="Salzberg S.L."/>
            <person name="Tang P."/>
            <person name="Chiu C.-H."/>
            <person name="Lee Y.-S."/>
            <person name="Embley T.M."/>
            <person name="Coombs G.H."/>
            <person name="Mottram J.C."/>
            <person name="Tachezy J."/>
            <person name="Fraser-Liggett C.M."/>
            <person name="Johnson P.J."/>
        </authorList>
    </citation>
    <scope>NUCLEOTIDE SEQUENCE [LARGE SCALE GENOMIC DNA]</scope>
    <source>
        <strain evidence="2">G3</strain>
    </source>
</reference>
<evidence type="ECO:0000313" key="3">
    <source>
        <dbReference type="Proteomes" id="UP000001542"/>
    </source>
</evidence>
<evidence type="ECO:0000313" key="2">
    <source>
        <dbReference type="EMBL" id="EAY02647.1"/>
    </source>
</evidence>
<dbReference type="OMA" id="QKEEFNP"/>
<evidence type="ECO:0000256" key="1">
    <source>
        <dbReference type="SAM" id="MobiDB-lite"/>
    </source>
</evidence>
<feature type="compositionally biased region" description="Basic and acidic residues" evidence="1">
    <location>
        <begin position="1301"/>
        <end position="1327"/>
    </location>
</feature>
<feature type="compositionally biased region" description="Basic and acidic residues" evidence="1">
    <location>
        <begin position="1021"/>
        <end position="1050"/>
    </location>
</feature>
<feature type="compositionally biased region" description="Polar residues" evidence="1">
    <location>
        <begin position="1"/>
        <end position="19"/>
    </location>
</feature>
<feature type="compositionally biased region" description="Basic and acidic residues" evidence="1">
    <location>
        <begin position="1058"/>
        <end position="1067"/>
    </location>
</feature>
<dbReference type="Proteomes" id="UP000001542">
    <property type="component" value="Unassembled WGS sequence"/>
</dbReference>
<feature type="compositionally biased region" description="Basic and acidic residues" evidence="1">
    <location>
        <begin position="927"/>
        <end position="974"/>
    </location>
</feature>
<feature type="compositionally biased region" description="Basic and acidic residues" evidence="1">
    <location>
        <begin position="865"/>
        <end position="881"/>
    </location>
</feature>
<keyword evidence="3" id="KW-1185">Reference proteome</keyword>
<feature type="compositionally biased region" description="Low complexity" evidence="1">
    <location>
        <begin position="1074"/>
        <end position="1083"/>
    </location>
</feature>
<dbReference type="PANTHER" id="PTHR48232">
    <property type="entry name" value="INSULIN RECEPTOR SUBSTRATE HOMOLOG"/>
    <property type="match status" value="1"/>
</dbReference>
<accession>A2EXF7</accession>
<feature type="region of interest" description="Disordered" evidence="1">
    <location>
        <begin position="927"/>
        <end position="983"/>
    </location>
</feature>
<feature type="region of interest" description="Disordered" evidence="1">
    <location>
        <begin position="1117"/>
        <end position="1138"/>
    </location>
</feature>
<feature type="compositionally biased region" description="Acidic residues" evidence="1">
    <location>
        <begin position="1328"/>
        <end position="1338"/>
    </location>
</feature>
<dbReference type="VEuPathDB" id="TrichDB:TVAG_252980"/>
<feature type="region of interest" description="Disordered" evidence="1">
    <location>
        <begin position="236"/>
        <end position="257"/>
    </location>
</feature>
<feature type="region of interest" description="Disordered" evidence="1">
    <location>
        <begin position="639"/>
        <end position="674"/>
    </location>
</feature>
<reference evidence="2" key="1">
    <citation type="submission" date="2006-10" db="EMBL/GenBank/DDBJ databases">
        <authorList>
            <person name="Amadeo P."/>
            <person name="Zhao Q."/>
            <person name="Wortman J."/>
            <person name="Fraser-Liggett C."/>
            <person name="Carlton J."/>
        </authorList>
    </citation>
    <scope>NUCLEOTIDE SEQUENCE</scope>
    <source>
        <strain evidence="2">G3</strain>
    </source>
</reference>
<feature type="region of interest" description="Disordered" evidence="1">
    <location>
        <begin position="295"/>
        <end position="367"/>
    </location>
</feature>
<feature type="region of interest" description="Disordered" evidence="1">
    <location>
        <begin position="1366"/>
        <end position="1385"/>
    </location>
</feature>
<dbReference type="SMR" id="A2EXF7"/>
<feature type="region of interest" description="Disordered" evidence="1">
    <location>
        <begin position="1005"/>
        <end position="1091"/>
    </location>
</feature>
<organism evidence="2 3">
    <name type="scientific">Trichomonas vaginalis (strain ATCC PRA-98 / G3)</name>
    <dbReference type="NCBI Taxonomy" id="412133"/>
    <lineage>
        <taxon>Eukaryota</taxon>
        <taxon>Metamonada</taxon>
        <taxon>Parabasalia</taxon>
        <taxon>Trichomonadida</taxon>
        <taxon>Trichomonadidae</taxon>
        <taxon>Trichomonas</taxon>
    </lineage>
</organism>
<feature type="region of interest" description="Disordered" evidence="1">
    <location>
        <begin position="392"/>
        <end position="504"/>
    </location>
</feature>
<feature type="region of interest" description="Disordered" evidence="1">
    <location>
        <begin position="1"/>
        <end position="21"/>
    </location>
</feature>
<feature type="region of interest" description="Disordered" evidence="1">
    <location>
        <begin position="1301"/>
        <end position="1347"/>
    </location>
</feature>
<protein>
    <submittedName>
        <fullName evidence="2">Uncharacterized protein</fullName>
    </submittedName>
</protein>
<dbReference type="KEGG" id="tva:4760489"/>
<dbReference type="RefSeq" id="XP_001314870.1">
    <property type="nucleotide sequence ID" value="XM_001314835.1"/>
</dbReference>
<dbReference type="PANTHER" id="PTHR48232:SF1">
    <property type="entry name" value="IRS-TYPE PTB DOMAIN-CONTAINING PROTEIN"/>
    <property type="match status" value="1"/>
</dbReference>
<proteinExistence type="predicted"/>
<dbReference type="VEuPathDB" id="TrichDB:TVAGG3_0193480"/>
<dbReference type="eggNOG" id="KOG0516">
    <property type="taxonomic scope" value="Eukaryota"/>
</dbReference>
<gene>
    <name evidence="2" type="ORF">TVAG_252980</name>
</gene>